<feature type="chain" id="PRO_5045113229" evidence="4">
    <location>
        <begin position="24"/>
        <end position="342"/>
    </location>
</feature>
<feature type="transmembrane region" description="Helical" evidence="3">
    <location>
        <begin position="290"/>
        <end position="312"/>
    </location>
</feature>
<keyword evidence="1" id="KW-0802">TPR repeat</keyword>
<evidence type="ECO:0000313" key="6">
    <source>
        <dbReference type="Proteomes" id="UP001374803"/>
    </source>
</evidence>
<evidence type="ECO:0000256" key="2">
    <source>
        <dbReference type="SAM" id="MobiDB-lite"/>
    </source>
</evidence>
<name>A0ABZ2LG94_9BACT</name>
<protein>
    <submittedName>
        <fullName evidence="5">Tetratricopeptide repeat protein</fullName>
    </submittedName>
</protein>
<keyword evidence="3" id="KW-0812">Transmembrane</keyword>
<keyword evidence="3" id="KW-0472">Membrane</keyword>
<feature type="region of interest" description="Disordered" evidence="2">
    <location>
        <begin position="196"/>
        <end position="228"/>
    </location>
</feature>
<dbReference type="Proteomes" id="UP001374803">
    <property type="component" value="Chromosome"/>
</dbReference>
<evidence type="ECO:0000256" key="3">
    <source>
        <dbReference type="SAM" id="Phobius"/>
    </source>
</evidence>
<dbReference type="SUPFAM" id="SSF48452">
    <property type="entry name" value="TPR-like"/>
    <property type="match status" value="1"/>
</dbReference>
<keyword evidence="6" id="KW-1185">Reference proteome</keyword>
<sequence>MRLVLAVCAVTLGTSSVASMAWAQTGDAASAQALFDEGQALMKQRRFAEACAKFQSSHRLEPRPGTALNLADCYEANGQTASAWARYVEASEMAARENQRERERYARDHAKALLPKLAKLSVKSNGLPSGAVVKRDGVVLDMAMLGSAVPVDAGEHTVDVEIGGRPVWSTSVKVAPSTSAEVQVPDKNDPLWATAAAAAPPPAPTKDAERPAPAATNEPVSPPPPAKTWSTQRTLAVVAAGVGVVGLGAGTFFALSANSKWSDAKDQCQPNGCPRDSVDKGNDARSQANVATAAFIVGGVALAGAGVLWFTAPSSERGAGVGIVPMGDARSGTAGLMAHGRF</sequence>
<accession>A0ABZ2LG94</accession>
<keyword evidence="3" id="KW-1133">Transmembrane helix</keyword>
<evidence type="ECO:0000256" key="4">
    <source>
        <dbReference type="SAM" id="SignalP"/>
    </source>
</evidence>
<evidence type="ECO:0000256" key="1">
    <source>
        <dbReference type="PROSITE-ProRule" id="PRU00339"/>
    </source>
</evidence>
<gene>
    <name evidence="5" type="ORF">LVJ94_22330</name>
</gene>
<dbReference type="InterPro" id="IPR011990">
    <property type="entry name" value="TPR-like_helical_dom_sf"/>
</dbReference>
<dbReference type="Gene3D" id="1.25.40.10">
    <property type="entry name" value="Tetratricopeptide repeat domain"/>
    <property type="match status" value="1"/>
</dbReference>
<feature type="transmembrane region" description="Helical" evidence="3">
    <location>
        <begin position="235"/>
        <end position="255"/>
    </location>
</feature>
<dbReference type="EMBL" id="CP089983">
    <property type="protein sequence ID" value="WXB09954.1"/>
    <property type="molecule type" value="Genomic_DNA"/>
</dbReference>
<organism evidence="5 6">
    <name type="scientific">Pendulispora rubella</name>
    <dbReference type="NCBI Taxonomy" id="2741070"/>
    <lineage>
        <taxon>Bacteria</taxon>
        <taxon>Pseudomonadati</taxon>
        <taxon>Myxococcota</taxon>
        <taxon>Myxococcia</taxon>
        <taxon>Myxococcales</taxon>
        <taxon>Sorangiineae</taxon>
        <taxon>Pendulisporaceae</taxon>
        <taxon>Pendulispora</taxon>
    </lineage>
</organism>
<evidence type="ECO:0000313" key="5">
    <source>
        <dbReference type="EMBL" id="WXB09954.1"/>
    </source>
</evidence>
<feature type="repeat" description="TPR" evidence="1">
    <location>
        <begin position="31"/>
        <end position="64"/>
    </location>
</feature>
<dbReference type="RefSeq" id="WP_394839627.1">
    <property type="nucleotide sequence ID" value="NZ_CP089929.1"/>
</dbReference>
<dbReference type="InterPro" id="IPR019734">
    <property type="entry name" value="TPR_rpt"/>
</dbReference>
<proteinExistence type="predicted"/>
<feature type="signal peptide" evidence="4">
    <location>
        <begin position="1"/>
        <end position="23"/>
    </location>
</feature>
<dbReference type="PROSITE" id="PS50005">
    <property type="entry name" value="TPR"/>
    <property type="match status" value="1"/>
</dbReference>
<feature type="region of interest" description="Disordered" evidence="2">
    <location>
        <begin position="263"/>
        <end position="284"/>
    </location>
</feature>
<reference evidence="5" key="1">
    <citation type="submission" date="2021-12" db="EMBL/GenBank/DDBJ databases">
        <title>Discovery of the Pendulisporaceae a myxobacterial family with distinct sporulation behavior and unique specialized metabolism.</title>
        <authorList>
            <person name="Garcia R."/>
            <person name="Popoff A."/>
            <person name="Bader C.D."/>
            <person name="Loehr J."/>
            <person name="Walesch S."/>
            <person name="Walt C."/>
            <person name="Boldt J."/>
            <person name="Bunk B."/>
            <person name="Haeckl F.J.F.P.J."/>
            <person name="Gunesch A.P."/>
            <person name="Birkelbach J."/>
            <person name="Nuebel U."/>
            <person name="Pietschmann T."/>
            <person name="Bach T."/>
            <person name="Mueller R."/>
        </authorList>
    </citation>
    <scope>NUCLEOTIDE SEQUENCE</scope>
    <source>
        <strain evidence="5">MSr11367</strain>
    </source>
</reference>
<keyword evidence="4" id="KW-0732">Signal</keyword>